<evidence type="ECO:0000313" key="4">
    <source>
        <dbReference type="Proteomes" id="UP000002358"/>
    </source>
</evidence>
<reference evidence="3" key="1">
    <citation type="submission" date="2021-01" db="UniProtKB">
        <authorList>
            <consortium name="EnsemblMetazoa"/>
        </authorList>
    </citation>
    <scope>IDENTIFICATION</scope>
</reference>
<accession>A0A7M7LNW9</accession>
<dbReference type="OrthoDB" id="7617266at2759"/>
<feature type="signal peptide" evidence="2">
    <location>
        <begin position="1"/>
        <end position="22"/>
    </location>
</feature>
<organism evidence="3 4">
    <name type="scientific">Nasonia vitripennis</name>
    <name type="common">Parasitic wasp</name>
    <dbReference type="NCBI Taxonomy" id="7425"/>
    <lineage>
        <taxon>Eukaryota</taxon>
        <taxon>Metazoa</taxon>
        <taxon>Ecdysozoa</taxon>
        <taxon>Arthropoda</taxon>
        <taxon>Hexapoda</taxon>
        <taxon>Insecta</taxon>
        <taxon>Pterygota</taxon>
        <taxon>Neoptera</taxon>
        <taxon>Endopterygota</taxon>
        <taxon>Hymenoptera</taxon>
        <taxon>Apocrita</taxon>
        <taxon>Proctotrupomorpha</taxon>
        <taxon>Chalcidoidea</taxon>
        <taxon>Pteromalidae</taxon>
        <taxon>Pteromalinae</taxon>
        <taxon>Nasonia</taxon>
    </lineage>
</organism>
<dbReference type="Proteomes" id="UP000002358">
    <property type="component" value="Chromosome 1"/>
</dbReference>
<gene>
    <name evidence="3" type="primary">100678329</name>
</gene>
<evidence type="ECO:0000256" key="2">
    <source>
        <dbReference type="SAM" id="SignalP"/>
    </source>
</evidence>
<feature type="region of interest" description="Disordered" evidence="1">
    <location>
        <begin position="77"/>
        <end position="119"/>
    </location>
</feature>
<dbReference type="EnsemblMetazoa" id="XM_003427743">
    <property type="protein sequence ID" value="XP_003427791"/>
    <property type="gene ID" value="LOC100678329"/>
</dbReference>
<dbReference type="AlphaFoldDB" id="A0A7M7LNW9"/>
<sequence length="159" mass="17503">MIPRFLLIVAAISVFSIICTNGTGHSHHHVIIHVPYKVHTIHHTILKHIHHHDKGGEDKYEVLGYTVGKPMDLSHHLGGGDGGGHGHEEMQHHHQQHQHEEHDLGGGNELGHGHDWAPSYAQHDFAGGGAHLGEHADVDAAGAGHRYAYYKHGSYRGYD</sequence>
<evidence type="ECO:0000256" key="1">
    <source>
        <dbReference type="SAM" id="MobiDB-lite"/>
    </source>
</evidence>
<keyword evidence="4" id="KW-1185">Reference proteome</keyword>
<dbReference type="InParanoid" id="A0A7M7LNW9"/>
<keyword evidence="2" id="KW-0732">Signal</keyword>
<proteinExistence type="predicted"/>
<dbReference type="KEGG" id="nvi:100678329"/>
<protein>
    <submittedName>
        <fullName evidence="3">Uncharacterized protein</fullName>
    </submittedName>
</protein>
<evidence type="ECO:0000313" key="3">
    <source>
        <dbReference type="EnsemblMetazoa" id="XP_003427791"/>
    </source>
</evidence>
<feature type="chain" id="PRO_5029827775" evidence="2">
    <location>
        <begin position="23"/>
        <end position="159"/>
    </location>
</feature>
<feature type="compositionally biased region" description="Basic and acidic residues" evidence="1">
    <location>
        <begin position="84"/>
        <end position="104"/>
    </location>
</feature>
<name>A0A7M7LNW9_NASVI</name>